<reference evidence="2" key="1">
    <citation type="submission" date="2020-04" db="EMBL/GenBank/DDBJ databases">
        <authorList>
            <person name="Chiriac C."/>
            <person name="Salcher M."/>
            <person name="Ghai R."/>
            <person name="Kavagutti S V."/>
        </authorList>
    </citation>
    <scope>NUCLEOTIDE SEQUENCE</scope>
</reference>
<keyword evidence="1" id="KW-1133">Transmembrane helix</keyword>
<dbReference type="EMBL" id="LR796235">
    <property type="protein sequence ID" value="CAB4130014.1"/>
    <property type="molecule type" value="Genomic_DNA"/>
</dbReference>
<evidence type="ECO:0000313" key="2">
    <source>
        <dbReference type="EMBL" id="CAB4130014.1"/>
    </source>
</evidence>
<protein>
    <submittedName>
        <fullName evidence="2">Uncharacterized protein</fullName>
    </submittedName>
</protein>
<proteinExistence type="predicted"/>
<evidence type="ECO:0000256" key="1">
    <source>
        <dbReference type="SAM" id="Phobius"/>
    </source>
</evidence>
<accession>A0A6J5L6L9</accession>
<keyword evidence="1" id="KW-0472">Membrane</keyword>
<organism evidence="2">
    <name type="scientific">uncultured Caudovirales phage</name>
    <dbReference type="NCBI Taxonomy" id="2100421"/>
    <lineage>
        <taxon>Viruses</taxon>
        <taxon>Duplodnaviria</taxon>
        <taxon>Heunggongvirae</taxon>
        <taxon>Uroviricota</taxon>
        <taxon>Caudoviricetes</taxon>
        <taxon>Peduoviridae</taxon>
        <taxon>Maltschvirus</taxon>
        <taxon>Maltschvirus maltsch</taxon>
    </lineage>
</organism>
<keyword evidence="1" id="KW-0812">Transmembrane</keyword>
<name>A0A6J5L6L9_9CAUD</name>
<feature type="transmembrane region" description="Helical" evidence="1">
    <location>
        <begin position="20"/>
        <end position="38"/>
    </location>
</feature>
<gene>
    <name evidence="2" type="ORF">UFOVP117_212</name>
</gene>
<sequence length="41" mass="4664">MEKNKYDDYSKTQEDPSAGLELSFVVTIITLLILFVKLSTL</sequence>